<evidence type="ECO:0000313" key="2">
    <source>
        <dbReference type="Proteomes" id="UP001432027"/>
    </source>
</evidence>
<accession>A0AAV5UBJ2</accession>
<proteinExistence type="predicted"/>
<gene>
    <name evidence="1" type="ORF">PENTCL1PPCAC_26336</name>
</gene>
<organism evidence="1 2">
    <name type="scientific">Pristionchus entomophagus</name>
    <dbReference type="NCBI Taxonomy" id="358040"/>
    <lineage>
        <taxon>Eukaryota</taxon>
        <taxon>Metazoa</taxon>
        <taxon>Ecdysozoa</taxon>
        <taxon>Nematoda</taxon>
        <taxon>Chromadorea</taxon>
        <taxon>Rhabditida</taxon>
        <taxon>Rhabditina</taxon>
        <taxon>Diplogasteromorpha</taxon>
        <taxon>Diplogasteroidea</taxon>
        <taxon>Neodiplogasteridae</taxon>
        <taxon>Pristionchus</taxon>
    </lineage>
</organism>
<reference evidence="1" key="1">
    <citation type="submission" date="2023-10" db="EMBL/GenBank/DDBJ databases">
        <title>Genome assembly of Pristionchus species.</title>
        <authorList>
            <person name="Yoshida K."/>
            <person name="Sommer R.J."/>
        </authorList>
    </citation>
    <scope>NUCLEOTIDE SEQUENCE</scope>
    <source>
        <strain evidence="1">RS0144</strain>
    </source>
</reference>
<sequence>WAESHDPIVVSSDVFKEDGVRMGDLNGKRFDEHMMETLKRWSGVTTILKRSNTMKMFDTYVTMAGSASARMRLTRLLQMNPMQLKEAVRLDKPPSVLWDESL</sequence>
<protein>
    <submittedName>
        <fullName evidence="1">Uncharacterized protein</fullName>
    </submittedName>
</protein>
<evidence type="ECO:0000313" key="1">
    <source>
        <dbReference type="EMBL" id="GMT04162.1"/>
    </source>
</evidence>
<dbReference type="EMBL" id="BTSX01000006">
    <property type="protein sequence ID" value="GMT04162.1"/>
    <property type="molecule type" value="Genomic_DNA"/>
</dbReference>
<name>A0AAV5UBJ2_9BILA</name>
<comment type="caution">
    <text evidence="1">The sequence shown here is derived from an EMBL/GenBank/DDBJ whole genome shotgun (WGS) entry which is preliminary data.</text>
</comment>
<keyword evidence="2" id="KW-1185">Reference proteome</keyword>
<feature type="non-terminal residue" evidence="1">
    <location>
        <position position="1"/>
    </location>
</feature>
<dbReference type="Proteomes" id="UP001432027">
    <property type="component" value="Unassembled WGS sequence"/>
</dbReference>
<dbReference type="AlphaFoldDB" id="A0AAV5UBJ2"/>